<dbReference type="InterPro" id="IPR025071">
    <property type="entry name" value="DUF3939"/>
</dbReference>
<evidence type="ECO:0008006" key="3">
    <source>
        <dbReference type="Google" id="ProtNLM"/>
    </source>
</evidence>
<evidence type="ECO:0000313" key="2">
    <source>
        <dbReference type="Proteomes" id="UP000681162"/>
    </source>
</evidence>
<protein>
    <recommendedName>
        <fullName evidence="3">DUF3939 domain-containing protein</fullName>
    </recommendedName>
</protein>
<reference evidence="1 2" key="1">
    <citation type="submission" date="2021-03" db="EMBL/GenBank/DDBJ databases">
        <title>Antimicrobial resistance genes in bacteria isolated from Japanese honey, and their potential for conferring macrolide and lincosamide resistance in the American foulbrood pathogen Paenibacillus larvae.</title>
        <authorList>
            <person name="Okamoto M."/>
            <person name="Kumagai M."/>
            <person name="Kanamori H."/>
            <person name="Takamatsu D."/>
        </authorList>
    </citation>
    <scope>NUCLEOTIDE SEQUENCE [LARGE SCALE GENOMIC DNA]</scope>
    <source>
        <strain evidence="1 2">J41TS12</strain>
    </source>
</reference>
<organism evidence="1 2">
    <name type="scientific">Paenibacillus antibioticophila</name>
    <dbReference type="NCBI Taxonomy" id="1274374"/>
    <lineage>
        <taxon>Bacteria</taxon>
        <taxon>Bacillati</taxon>
        <taxon>Bacillota</taxon>
        <taxon>Bacilli</taxon>
        <taxon>Bacillales</taxon>
        <taxon>Paenibacillaceae</taxon>
        <taxon>Paenibacillus</taxon>
    </lineage>
</organism>
<keyword evidence="2" id="KW-1185">Reference proteome</keyword>
<gene>
    <name evidence="1" type="ORF">J41TS12_09160</name>
</gene>
<dbReference type="Pfam" id="PF13075">
    <property type="entry name" value="DUF3939"/>
    <property type="match status" value="1"/>
</dbReference>
<name>A0A920CDY7_9BACL</name>
<dbReference type="AlphaFoldDB" id="A0A920CDY7"/>
<proteinExistence type="predicted"/>
<dbReference type="EMBL" id="BORR01000003">
    <property type="protein sequence ID" value="GIO36055.1"/>
    <property type="molecule type" value="Genomic_DNA"/>
</dbReference>
<evidence type="ECO:0000313" key="1">
    <source>
        <dbReference type="EMBL" id="GIO36055.1"/>
    </source>
</evidence>
<comment type="caution">
    <text evidence="1">The sequence shown here is derived from an EMBL/GenBank/DDBJ whole genome shotgun (WGS) entry which is preliminary data.</text>
</comment>
<dbReference type="RefSeq" id="WP_212938436.1">
    <property type="nucleotide sequence ID" value="NZ_BORR01000003.1"/>
</dbReference>
<accession>A0A920CDY7</accession>
<dbReference type="Proteomes" id="UP000681162">
    <property type="component" value="Unassembled WGS sequence"/>
</dbReference>
<sequence>MFFWNKKRKTLPADGPPPAVHVTLEELKRAVLKYEMDMPKGINRKNLVLPDKSLDLSRLVRYLGGISDQKFYLSSETFEIFEEHEREIPYYLDLVQRAVDSYVEESGKMPVIKQAPPFQVDIKTLIDGHFLKEAPPFPLYITDQEMLLTHRKEVV</sequence>